<protein>
    <submittedName>
        <fullName evidence="2">Uncharacterized protein</fullName>
    </submittedName>
</protein>
<reference evidence="2" key="2">
    <citation type="journal article" date="2023" name="IMA Fungus">
        <title>Comparative genomic study of the Penicillium genus elucidates a diverse pangenome and 15 lateral gene transfer events.</title>
        <authorList>
            <person name="Petersen C."/>
            <person name="Sorensen T."/>
            <person name="Nielsen M.R."/>
            <person name="Sondergaard T.E."/>
            <person name="Sorensen J.L."/>
            <person name="Fitzpatrick D.A."/>
            <person name="Frisvad J.C."/>
            <person name="Nielsen K.L."/>
        </authorList>
    </citation>
    <scope>NUCLEOTIDE SEQUENCE</scope>
    <source>
        <strain evidence="2">IBT 21917</strain>
    </source>
</reference>
<proteinExistence type="predicted"/>
<feature type="region of interest" description="Disordered" evidence="1">
    <location>
        <begin position="31"/>
        <end position="133"/>
    </location>
</feature>
<evidence type="ECO:0000313" key="2">
    <source>
        <dbReference type="EMBL" id="KAJ5155281.1"/>
    </source>
</evidence>
<feature type="compositionally biased region" description="Basic residues" evidence="1">
    <location>
        <begin position="98"/>
        <end position="109"/>
    </location>
</feature>
<dbReference type="EMBL" id="JAPQKO010000006">
    <property type="protein sequence ID" value="KAJ5155281.1"/>
    <property type="molecule type" value="Genomic_DNA"/>
</dbReference>
<feature type="compositionally biased region" description="Low complexity" evidence="1">
    <location>
        <begin position="70"/>
        <end position="82"/>
    </location>
</feature>
<evidence type="ECO:0000256" key="1">
    <source>
        <dbReference type="SAM" id="MobiDB-lite"/>
    </source>
</evidence>
<dbReference type="AlphaFoldDB" id="A0A9W9HQ33"/>
<feature type="region of interest" description="Disordered" evidence="1">
    <location>
        <begin position="330"/>
        <end position="350"/>
    </location>
</feature>
<sequence>MASVTCGDLLGGAPALPWDNKLPLVTELKEPCLSSASSEPSEPSEPDMDRRRIKRIDPPTAPGSPTRPGARTTSRPSSAATSVHHSRSNSHSTARSRPPSRHSSLHSSRRAITTASIVPVPPPRVTPHERRESLLALHRESCRLFNDPEPSAIAFEEARPSSSLQRSASSYRSHHGRTSSETGGSAPPSPVVSSHSSYRFEPEHRASLSLGTRPSLQTRDRSHTMPTGAVSHAHGRSSSSIHVPTTVMEWTSPSTRRQEYEKIDRASRGVRGLWRRVAPRWCQASDTRTPFFEEGRTSREGSVRRFRMDLPDEEDTRGKPQVQLLDFLVKGNPAGNPRRLWSGRRSKTCH</sequence>
<feature type="region of interest" description="Disordered" evidence="1">
    <location>
        <begin position="153"/>
        <end position="240"/>
    </location>
</feature>
<keyword evidence="3" id="KW-1185">Reference proteome</keyword>
<dbReference type="Proteomes" id="UP001146351">
    <property type="component" value="Unassembled WGS sequence"/>
</dbReference>
<gene>
    <name evidence="2" type="ORF">N7492_008084</name>
</gene>
<feature type="compositionally biased region" description="Low complexity" evidence="1">
    <location>
        <begin position="160"/>
        <end position="171"/>
    </location>
</feature>
<reference evidence="2" key="1">
    <citation type="submission" date="2022-11" db="EMBL/GenBank/DDBJ databases">
        <authorList>
            <person name="Petersen C."/>
        </authorList>
    </citation>
    <scope>NUCLEOTIDE SEQUENCE</scope>
    <source>
        <strain evidence="2">IBT 21917</strain>
    </source>
</reference>
<feature type="compositionally biased region" description="Basic residues" evidence="1">
    <location>
        <begin position="341"/>
        <end position="350"/>
    </location>
</feature>
<dbReference type="OrthoDB" id="5366332at2759"/>
<feature type="compositionally biased region" description="Low complexity" evidence="1">
    <location>
        <begin position="31"/>
        <end position="41"/>
    </location>
</feature>
<accession>A0A9W9HQ33</accession>
<comment type="caution">
    <text evidence="2">The sequence shown here is derived from an EMBL/GenBank/DDBJ whole genome shotgun (WGS) entry which is preliminary data.</text>
</comment>
<evidence type="ECO:0000313" key="3">
    <source>
        <dbReference type="Proteomes" id="UP001146351"/>
    </source>
</evidence>
<organism evidence="2 3">
    <name type="scientific">Penicillium capsulatum</name>
    <dbReference type="NCBI Taxonomy" id="69766"/>
    <lineage>
        <taxon>Eukaryota</taxon>
        <taxon>Fungi</taxon>
        <taxon>Dikarya</taxon>
        <taxon>Ascomycota</taxon>
        <taxon>Pezizomycotina</taxon>
        <taxon>Eurotiomycetes</taxon>
        <taxon>Eurotiomycetidae</taxon>
        <taxon>Eurotiales</taxon>
        <taxon>Aspergillaceae</taxon>
        <taxon>Penicillium</taxon>
    </lineage>
</organism>
<name>A0A9W9HQ33_9EURO</name>